<dbReference type="OrthoDB" id="5298127at2"/>
<dbReference type="PROSITE" id="PS00409">
    <property type="entry name" value="PROKAR_NTER_METHYL"/>
    <property type="match status" value="1"/>
</dbReference>
<comment type="caution">
    <text evidence="2">The sequence shown here is derived from an EMBL/GenBank/DDBJ whole genome shotgun (WGS) entry which is preliminary data.</text>
</comment>
<dbReference type="RefSeq" id="WP_149104182.1">
    <property type="nucleotide sequence ID" value="NZ_VTFT01000001.1"/>
</dbReference>
<reference evidence="2 3" key="1">
    <citation type="submission" date="2019-08" db="EMBL/GenBank/DDBJ databases">
        <title>Luteimonas viscosus sp. nov., isolated from soil of a sunflower field.</title>
        <authorList>
            <person name="Jianli Z."/>
            <person name="Ying Z."/>
        </authorList>
    </citation>
    <scope>NUCLEOTIDE SEQUENCE [LARGE SCALE GENOMIC DNA]</scope>
    <source>
        <strain evidence="2 3">XBU10</strain>
    </source>
</reference>
<keyword evidence="3" id="KW-1185">Reference proteome</keyword>
<dbReference type="AlphaFoldDB" id="A0A5D4XUH5"/>
<dbReference type="Proteomes" id="UP000324973">
    <property type="component" value="Unassembled WGS sequence"/>
</dbReference>
<dbReference type="NCBIfam" id="TIGR02523">
    <property type="entry name" value="type_IV_pilV"/>
    <property type="match status" value="1"/>
</dbReference>
<organism evidence="2 3">
    <name type="scientific">Luteimonas viscosa</name>
    <dbReference type="NCBI Taxonomy" id="1132694"/>
    <lineage>
        <taxon>Bacteria</taxon>
        <taxon>Pseudomonadati</taxon>
        <taxon>Pseudomonadota</taxon>
        <taxon>Gammaproteobacteria</taxon>
        <taxon>Lysobacterales</taxon>
        <taxon>Lysobacteraceae</taxon>
        <taxon>Luteimonas</taxon>
    </lineage>
</organism>
<dbReference type="NCBIfam" id="TIGR02532">
    <property type="entry name" value="IV_pilin_GFxxxE"/>
    <property type="match status" value="1"/>
</dbReference>
<accession>A0A5D4XUH5</accession>
<dbReference type="InterPro" id="IPR013362">
    <property type="entry name" value="Pilus_4_PilV"/>
</dbReference>
<dbReference type="Pfam" id="PF07963">
    <property type="entry name" value="N_methyl"/>
    <property type="match status" value="1"/>
</dbReference>
<keyword evidence="1" id="KW-0472">Membrane</keyword>
<evidence type="ECO:0000313" key="2">
    <source>
        <dbReference type="EMBL" id="TYT27635.1"/>
    </source>
</evidence>
<dbReference type="EMBL" id="VTFT01000001">
    <property type="protein sequence ID" value="TYT27635.1"/>
    <property type="molecule type" value="Genomic_DNA"/>
</dbReference>
<sequence>MRISRTTSRRRSQHGVSLIEVMVSVLILGIALLGIAAMQSMALRNGQSSLERSQIVAYSYSILDAMRANRDAALSGAYNLASMQCEIPPAGSLAETDLRQWILSLKDGMSADPVNDSTTCGQVVCAAGVCTITVQWDDTRARSVDAAAADAANAEGGAQRQVQTVARL</sequence>
<feature type="transmembrane region" description="Helical" evidence="1">
    <location>
        <begin position="21"/>
        <end position="43"/>
    </location>
</feature>
<evidence type="ECO:0000313" key="3">
    <source>
        <dbReference type="Proteomes" id="UP000324973"/>
    </source>
</evidence>
<proteinExistence type="predicted"/>
<protein>
    <submittedName>
        <fullName evidence="2">Type IV pilus modification protein PilV</fullName>
    </submittedName>
</protein>
<evidence type="ECO:0000256" key="1">
    <source>
        <dbReference type="SAM" id="Phobius"/>
    </source>
</evidence>
<keyword evidence="1" id="KW-0812">Transmembrane</keyword>
<gene>
    <name evidence="2" type="primary">pilV</name>
    <name evidence="2" type="ORF">FZO89_13665</name>
</gene>
<name>A0A5D4XUH5_9GAMM</name>
<dbReference type="InterPro" id="IPR012902">
    <property type="entry name" value="N_methyl_site"/>
</dbReference>
<keyword evidence="1" id="KW-1133">Transmembrane helix</keyword>